<dbReference type="AlphaFoldDB" id="D3Q304"/>
<keyword evidence="1" id="KW-0472">Membrane</keyword>
<evidence type="ECO:0008006" key="4">
    <source>
        <dbReference type="Google" id="ProtNLM"/>
    </source>
</evidence>
<dbReference type="RefSeq" id="WP_013015545.1">
    <property type="nucleotide sequence ID" value="NC_013947.1"/>
</dbReference>
<dbReference type="Pfam" id="PF20345">
    <property type="entry name" value="DUF6640"/>
    <property type="match status" value="1"/>
</dbReference>
<feature type="transmembrane region" description="Helical" evidence="1">
    <location>
        <begin position="85"/>
        <end position="103"/>
    </location>
</feature>
<feature type="transmembrane region" description="Helical" evidence="1">
    <location>
        <begin position="123"/>
        <end position="143"/>
    </location>
</feature>
<dbReference type="Proteomes" id="UP000000844">
    <property type="component" value="Chromosome"/>
</dbReference>
<keyword evidence="1" id="KW-1133">Transmembrane helix</keyword>
<organism evidence="2 3">
    <name type="scientific">Stackebrandtia nassauensis (strain DSM 44728 / CIP 108903 / NRRL B-16338 / NBRC 102104 / LLR-40K-21)</name>
    <dbReference type="NCBI Taxonomy" id="446470"/>
    <lineage>
        <taxon>Bacteria</taxon>
        <taxon>Bacillati</taxon>
        <taxon>Actinomycetota</taxon>
        <taxon>Actinomycetes</taxon>
        <taxon>Glycomycetales</taxon>
        <taxon>Glycomycetaceae</taxon>
        <taxon>Stackebrandtia</taxon>
    </lineage>
</organism>
<protein>
    <recommendedName>
        <fullName evidence="4">Acetyltransferase</fullName>
    </recommendedName>
</protein>
<keyword evidence="1" id="KW-0812">Transmembrane</keyword>
<dbReference type="eggNOG" id="ENOG5032T9P">
    <property type="taxonomic scope" value="Bacteria"/>
</dbReference>
<keyword evidence="3" id="KW-1185">Reference proteome</keyword>
<accession>D3Q304</accession>
<reference evidence="2 3" key="1">
    <citation type="journal article" date="2009" name="Stand. Genomic Sci.">
        <title>Complete genome sequence of Stackebrandtia nassauensis type strain (LLR-40K-21).</title>
        <authorList>
            <person name="Munk C."/>
            <person name="Lapidus A."/>
            <person name="Copeland A."/>
            <person name="Jando M."/>
            <person name="Mayilraj S."/>
            <person name="Glavina Del Rio T."/>
            <person name="Nolan M."/>
            <person name="Chen F."/>
            <person name="Lucas S."/>
            <person name="Tice H."/>
            <person name="Cheng J.F."/>
            <person name="Han C."/>
            <person name="Detter J.C."/>
            <person name="Bruce D."/>
            <person name="Goodwin L."/>
            <person name="Chain P."/>
            <person name="Pitluck S."/>
            <person name="Goker M."/>
            <person name="Ovchinikova G."/>
            <person name="Pati A."/>
            <person name="Ivanova N."/>
            <person name="Mavromatis K."/>
            <person name="Chen A."/>
            <person name="Palaniappan K."/>
            <person name="Land M."/>
            <person name="Hauser L."/>
            <person name="Chang Y.J."/>
            <person name="Jeffries C.D."/>
            <person name="Bristow J."/>
            <person name="Eisen J.A."/>
            <person name="Markowitz V."/>
            <person name="Hugenholtz P."/>
            <person name="Kyrpides N.C."/>
            <person name="Klenk H.P."/>
        </authorList>
    </citation>
    <scope>NUCLEOTIDE SEQUENCE [LARGE SCALE GENOMIC DNA]</scope>
    <source>
        <strain evidence="3">DSM 44728 / CIP 108903 / NRRL B-16338 / NBRC 102104 / LLR-40K-21</strain>
    </source>
</reference>
<name>D3Q304_STANL</name>
<evidence type="ECO:0000313" key="2">
    <source>
        <dbReference type="EMBL" id="ADD39974.1"/>
    </source>
</evidence>
<sequence>MATTPRHWTLPRILVRVVLFFSLFGPALADLAIPDVAAMHLHNPNWPPHAKFHDAQYLVMAALLAAIGLTMLWRRTGNLRLQFHWAAALASVTWLAMFAALLFPGTGIIDPEFVADNVSILGLNPQLFIALVMLVLLAVAVGVERFGRRIPLAPESNRTPAAA</sequence>
<evidence type="ECO:0000313" key="3">
    <source>
        <dbReference type="Proteomes" id="UP000000844"/>
    </source>
</evidence>
<dbReference type="InterPro" id="IPR046580">
    <property type="entry name" value="DUF6640"/>
</dbReference>
<proteinExistence type="predicted"/>
<gene>
    <name evidence="2" type="ordered locus">Snas_0256</name>
</gene>
<dbReference type="EMBL" id="CP001778">
    <property type="protein sequence ID" value="ADD39974.1"/>
    <property type="molecule type" value="Genomic_DNA"/>
</dbReference>
<dbReference type="STRING" id="446470.Snas_0256"/>
<evidence type="ECO:0000256" key="1">
    <source>
        <dbReference type="SAM" id="Phobius"/>
    </source>
</evidence>
<dbReference type="KEGG" id="sna:Snas_0256"/>
<dbReference type="HOGENOM" id="CLU_120565_0_0_11"/>
<feature type="transmembrane region" description="Helical" evidence="1">
    <location>
        <begin position="55"/>
        <end position="73"/>
    </location>
</feature>